<dbReference type="Pfam" id="PF13377">
    <property type="entry name" value="Peripla_BP_3"/>
    <property type="match status" value="1"/>
</dbReference>
<dbReference type="PANTHER" id="PTHR30146">
    <property type="entry name" value="LACI-RELATED TRANSCRIPTIONAL REPRESSOR"/>
    <property type="match status" value="1"/>
</dbReference>
<comment type="caution">
    <text evidence="5">The sequence shown here is derived from an EMBL/GenBank/DDBJ whole genome shotgun (WGS) entry which is preliminary data.</text>
</comment>
<evidence type="ECO:0000256" key="2">
    <source>
        <dbReference type="ARBA" id="ARBA00023125"/>
    </source>
</evidence>
<keyword evidence="3" id="KW-0804">Transcription</keyword>
<dbReference type="SUPFAM" id="SSF53822">
    <property type="entry name" value="Periplasmic binding protein-like I"/>
    <property type="match status" value="1"/>
</dbReference>
<dbReference type="InterPro" id="IPR028082">
    <property type="entry name" value="Peripla_BP_I"/>
</dbReference>
<dbReference type="InterPro" id="IPR046335">
    <property type="entry name" value="LacI/GalR-like_sensor"/>
</dbReference>
<keyword evidence="2" id="KW-0238">DNA-binding</keyword>
<dbReference type="PROSITE" id="PS00041">
    <property type="entry name" value="HTH_ARAC_FAMILY_1"/>
    <property type="match status" value="1"/>
</dbReference>
<evidence type="ECO:0000256" key="3">
    <source>
        <dbReference type="ARBA" id="ARBA00023163"/>
    </source>
</evidence>
<name>A0ABU5N2A9_9BACT</name>
<proteinExistence type="predicted"/>
<evidence type="ECO:0000313" key="5">
    <source>
        <dbReference type="EMBL" id="MDZ8120526.1"/>
    </source>
</evidence>
<dbReference type="PROSITE" id="PS01124">
    <property type="entry name" value="HTH_ARAC_FAMILY_2"/>
    <property type="match status" value="1"/>
</dbReference>
<keyword evidence="1" id="KW-0805">Transcription regulation</keyword>
<organism evidence="5 6">
    <name type="scientific">Pontiella agarivorans</name>
    <dbReference type="NCBI Taxonomy" id="3038953"/>
    <lineage>
        <taxon>Bacteria</taxon>
        <taxon>Pseudomonadati</taxon>
        <taxon>Kiritimatiellota</taxon>
        <taxon>Kiritimatiellia</taxon>
        <taxon>Kiritimatiellales</taxon>
        <taxon>Pontiellaceae</taxon>
        <taxon>Pontiella</taxon>
    </lineage>
</organism>
<dbReference type="InterPro" id="IPR018060">
    <property type="entry name" value="HTH_AraC"/>
</dbReference>
<evidence type="ECO:0000259" key="4">
    <source>
        <dbReference type="PROSITE" id="PS01124"/>
    </source>
</evidence>
<reference evidence="5 6" key="1">
    <citation type="journal article" date="2024" name="Appl. Environ. Microbiol.">
        <title>Pontiella agarivorans sp. nov., a novel marine anaerobic bacterium capable of degrading macroalgal polysaccharides and fixing nitrogen.</title>
        <authorList>
            <person name="Liu N."/>
            <person name="Kivenson V."/>
            <person name="Peng X."/>
            <person name="Cui Z."/>
            <person name="Lankiewicz T.S."/>
            <person name="Gosselin K.M."/>
            <person name="English C.J."/>
            <person name="Blair E.M."/>
            <person name="O'Malley M.A."/>
            <person name="Valentine D.L."/>
        </authorList>
    </citation>
    <scope>NUCLEOTIDE SEQUENCE [LARGE SCALE GENOMIC DNA]</scope>
    <source>
        <strain evidence="5 6">NLcol2</strain>
    </source>
</reference>
<evidence type="ECO:0000313" key="6">
    <source>
        <dbReference type="Proteomes" id="UP001290861"/>
    </source>
</evidence>
<dbReference type="Gene3D" id="1.10.10.60">
    <property type="entry name" value="Homeodomain-like"/>
    <property type="match status" value="1"/>
</dbReference>
<keyword evidence="6" id="KW-1185">Reference proteome</keyword>
<dbReference type="SMART" id="SM00342">
    <property type="entry name" value="HTH_ARAC"/>
    <property type="match status" value="1"/>
</dbReference>
<dbReference type="Pfam" id="PF12833">
    <property type="entry name" value="HTH_18"/>
    <property type="match status" value="1"/>
</dbReference>
<dbReference type="Proteomes" id="UP001290861">
    <property type="component" value="Unassembled WGS sequence"/>
</dbReference>
<dbReference type="PANTHER" id="PTHR30146:SF24">
    <property type="entry name" value="XYLOSE OPERON REGULATORY PROTEIN"/>
    <property type="match status" value="1"/>
</dbReference>
<evidence type="ECO:0000256" key="1">
    <source>
        <dbReference type="ARBA" id="ARBA00023015"/>
    </source>
</evidence>
<dbReference type="InterPro" id="IPR009057">
    <property type="entry name" value="Homeodomain-like_sf"/>
</dbReference>
<feature type="domain" description="HTH araC/xylS-type" evidence="4">
    <location>
        <begin position="267"/>
        <end position="365"/>
    </location>
</feature>
<protein>
    <submittedName>
        <fullName evidence="5">Substrate-binding domain-containing protein</fullName>
    </submittedName>
</protein>
<dbReference type="RefSeq" id="WP_322610300.1">
    <property type="nucleotide sequence ID" value="NZ_JARVCO010000012.1"/>
</dbReference>
<accession>A0ABU5N2A9</accession>
<dbReference type="Gene3D" id="3.40.50.2300">
    <property type="match status" value="2"/>
</dbReference>
<dbReference type="InterPro" id="IPR018062">
    <property type="entry name" value="HTH_AraC-typ_CS"/>
</dbReference>
<gene>
    <name evidence="5" type="ORF">P9H32_18005</name>
</gene>
<sequence>MPSIKKVMMIQSNYDTETHKGIARAAQELGWHLNVSMMNAFQIPKHWKGDGIICSMDNNRQLEEFIRNAGLPCVDLSEWRSDLHLPRVSADNKRIGQMAAEHFRAFGHHSFAYISYRQHPVSEARYQGFKKELIENGIAAPSRLVGRHSQDEIMQWLDTLAKPSSILAYNDVDAAWLLSNCMEAGYRVPEDFAILGVDNNLLICEHQPVPLSSINHDHERIGYEGAQLLAQIMNGIPPKQGIIYIEPAGITQRASTNALATNDPLVRQAMSYLIENLRHAIGTPEIAAELGVSRRTLEQRFRATLGSSIHRKLTEQRLKKAENLLCTSQHSVEEIAALCGFCHAPHLSRVFKKEYGLPPLAYRKANTP</sequence>
<dbReference type="EMBL" id="JARVCO010000012">
    <property type="protein sequence ID" value="MDZ8120526.1"/>
    <property type="molecule type" value="Genomic_DNA"/>
</dbReference>
<dbReference type="SUPFAM" id="SSF46689">
    <property type="entry name" value="Homeodomain-like"/>
    <property type="match status" value="2"/>
</dbReference>
<dbReference type="CDD" id="cd01543">
    <property type="entry name" value="PBP1_XylR"/>
    <property type="match status" value="1"/>
</dbReference>